<protein>
    <recommendedName>
        <fullName evidence="4">Cytochrome d ubiquinol oxidase subunit II</fullName>
    </recommendedName>
</protein>
<evidence type="ECO:0008006" key="4">
    <source>
        <dbReference type="Google" id="ProtNLM"/>
    </source>
</evidence>
<organism evidence="2 3">
    <name type="scientific">Nonomuraea typhae</name>
    <dbReference type="NCBI Taxonomy" id="2603600"/>
    <lineage>
        <taxon>Bacteria</taxon>
        <taxon>Bacillati</taxon>
        <taxon>Actinomycetota</taxon>
        <taxon>Actinomycetes</taxon>
        <taxon>Streptosporangiales</taxon>
        <taxon>Streptosporangiaceae</taxon>
        <taxon>Nonomuraea</taxon>
    </lineage>
</organism>
<proteinExistence type="predicted"/>
<feature type="transmembrane region" description="Helical" evidence="1">
    <location>
        <begin position="208"/>
        <end position="228"/>
    </location>
</feature>
<dbReference type="EMBL" id="JBITGY010000001">
    <property type="protein sequence ID" value="MFI6496275.1"/>
    <property type="molecule type" value="Genomic_DNA"/>
</dbReference>
<evidence type="ECO:0000313" key="2">
    <source>
        <dbReference type="EMBL" id="MFI6496275.1"/>
    </source>
</evidence>
<keyword evidence="1" id="KW-1133">Transmembrane helix</keyword>
<feature type="transmembrane region" description="Helical" evidence="1">
    <location>
        <begin position="132"/>
        <end position="156"/>
    </location>
</feature>
<evidence type="ECO:0000256" key="1">
    <source>
        <dbReference type="SAM" id="Phobius"/>
    </source>
</evidence>
<feature type="transmembrane region" description="Helical" evidence="1">
    <location>
        <begin position="6"/>
        <end position="29"/>
    </location>
</feature>
<gene>
    <name evidence="2" type="ORF">ACIBG2_02770</name>
</gene>
<name>A0ABW7YK50_9ACTN</name>
<feature type="transmembrane region" description="Helical" evidence="1">
    <location>
        <begin position="100"/>
        <end position="120"/>
    </location>
</feature>
<feature type="transmembrane region" description="Helical" evidence="1">
    <location>
        <begin position="168"/>
        <end position="188"/>
    </location>
</feature>
<dbReference type="Proteomes" id="UP001612741">
    <property type="component" value="Unassembled WGS sequence"/>
</dbReference>
<dbReference type="RefSeq" id="WP_397078295.1">
    <property type="nucleotide sequence ID" value="NZ_JBITGY010000001.1"/>
</dbReference>
<feature type="transmembrane region" description="Helical" evidence="1">
    <location>
        <begin position="235"/>
        <end position="255"/>
    </location>
</feature>
<sequence length="503" mass="50029">MTRHTAAAVLLGSAGLWCALIGVLNLLTISSLKLSQGIEDLTLGSVLKAFVTVVPIIEAALFTPGRPSGVLFLAGALICGTLAALMAVAAALVRRGRPQGSLLAALLGACLIGLSLLSSVEMVFSSLEHGGAWYLGSLAVLAGLAVLSYAAGLAAIPPHAGSGPAGAFTRWALTGAGLGLVVLVAWNYASYLLVDVLPDLYVLEPPPVVAALAVATAAGLVALGWAAGRRGGSKGVLVAGGLLVFPCCTLAAFLLSSFTTLLPALAAGALAAVPLLAGLARLVRDPVVVSADGAAPAAGAVPADRVAPAGGSAPTDGVVPADGVAPVDGRAPAVLIAASVWGGPVVTLLGVVGIDEARRIAHREALLKGADVAGEPGIGDMFLESAAGGLRAYAVLFAVAVAGLSLLARRVARRGGTPGNLVAVFAWGAFYLCILAFAVSVTPFVIGDSDENVNLAVLQGPGWYVPAVRTILACSAAALVTAAVLLARRPGAVSGRSWRRPAP</sequence>
<feature type="transmembrane region" description="Helical" evidence="1">
    <location>
        <begin position="390"/>
        <end position="408"/>
    </location>
</feature>
<keyword evidence="1" id="KW-0472">Membrane</keyword>
<feature type="transmembrane region" description="Helical" evidence="1">
    <location>
        <begin position="261"/>
        <end position="280"/>
    </location>
</feature>
<accession>A0ABW7YK50</accession>
<feature type="transmembrane region" description="Helical" evidence="1">
    <location>
        <begin position="69"/>
        <end position="93"/>
    </location>
</feature>
<feature type="transmembrane region" description="Helical" evidence="1">
    <location>
        <begin position="333"/>
        <end position="354"/>
    </location>
</feature>
<evidence type="ECO:0000313" key="3">
    <source>
        <dbReference type="Proteomes" id="UP001612741"/>
    </source>
</evidence>
<reference evidence="2 3" key="1">
    <citation type="submission" date="2024-10" db="EMBL/GenBank/DDBJ databases">
        <title>The Natural Products Discovery Center: Release of the First 8490 Sequenced Strains for Exploring Actinobacteria Biosynthetic Diversity.</title>
        <authorList>
            <person name="Kalkreuter E."/>
            <person name="Kautsar S.A."/>
            <person name="Yang D."/>
            <person name="Bader C.D."/>
            <person name="Teijaro C.N."/>
            <person name="Fluegel L."/>
            <person name="Davis C.M."/>
            <person name="Simpson J.R."/>
            <person name="Lauterbach L."/>
            <person name="Steele A.D."/>
            <person name="Gui C."/>
            <person name="Meng S."/>
            <person name="Li G."/>
            <person name="Viehrig K."/>
            <person name="Ye F."/>
            <person name="Su P."/>
            <person name="Kiefer A.F."/>
            <person name="Nichols A."/>
            <person name="Cepeda A.J."/>
            <person name="Yan W."/>
            <person name="Fan B."/>
            <person name="Jiang Y."/>
            <person name="Adhikari A."/>
            <person name="Zheng C.-J."/>
            <person name="Schuster L."/>
            <person name="Cowan T.M."/>
            <person name="Smanski M.J."/>
            <person name="Chevrette M.G."/>
            <person name="De Carvalho L.P.S."/>
            <person name="Shen B."/>
        </authorList>
    </citation>
    <scope>NUCLEOTIDE SEQUENCE [LARGE SCALE GENOMIC DNA]</scope>
    <source>
        <strain evidence="2 3">NPDC050545</strain>
    </source>
</reference>
<feature type="transmembrane region" description="Helical" evidence="1">
    <location>
        <begin position="420"/>
        <end position="446"/>
    </location>
</feature>
<keyword evidence="1" id="KW-0812">Transmembrane</keyword>
<keyword evidence="3" id="KW-1185">Reference proteome</keyword>
<feature type="transmembrane region" description="Helical" evidence="1">
    <location>
        <begin position="466"/>
        <end position="487"/>
    </location>
</feature>
<comment type="caution">
    <text evidence="2">The sequence shown here is derived from an EMBL/GenBank/DDBJ whole genome shotgun (WGS) entry which is preliminary data.</text>
</comment>